<reference evidence="2" key="1">
    <citation type="submission" date="2018-01" db="EMBL/GenBank/DDBJ databases">
        <title>An insight into the sialome of Amazonian anophelines.</title>
        <authorList>
            <person name="Ribeiro J.M."/>
            <person name="Scarpassa V."/>
            <person name="Calvo E."/>
        </authorList>
    </citation>
    <scope>NUCLEOTIDE SEQUENCE</scope>
</reference>
<organism evidence="2">
    <name type="scientific">Anopheles darlingi</name>
    <name type="common">Mosquito</name>
    <dbReference type="NCBI Taxonomy" id="43151"/>
    <lineage>
        <taxon>Eukaryota</taxon>
        <taxon>Metazoa</taxon>
        <taxon>Ecdysozoa</taxon>
        <taxon>Arthropoda</taxon>
        <taxon>Hexapoda</taxon>
        <taxon>Insecta</taxon>
        <taxon>Pterygota</taxon>
        <taxon>Neoptera</taxon>
        <taxon>Endopterygota</taxon>
        <taxon>Diptera</taxon>
        <taxon>Nematocera</taxon>
        <taxon>Culicoidea</taxon>
        <taxon>Culicidae</taxon>
        <taxon>Anophelinae</taxon>
        <taxon>Anopheles</taxon>
    </lineage>
</organism>
<name>A0A2M4DJV2_ANODA</name>
<feature type="signal peptide" evidence="1">
    <location>
        <begin position="1"/>
        <end position="19"/>
    </location>
</feature>
<evidence type="ECO:0000256" key="1">
    <source>
        <dbReference type="SAM" id="SignalP"/>
    </source>
</evidence>
<keyword evidence="1" id="KW-0732">Signal</keyword>
<protein>
    <submittedName>
        <fullName evidence="2">Putative secreted protein</fullName>
    </submittedName>
</protein>
<dbReference type="EMBL" id="GGFL01013639">
    <property type="protein sequence ID" value="MBW77817.1"/>
    <property type="molecule type" value="Transcribed_RNA"/>
</dbReference>
<dbReference type="AlphaFoldDB" id="A0A2M4DJV2"/>
<feature type="chain" id="PRO_5014643334" evidence="1">
    <location>
        <begin position="20"/>
        <end position="69"/>
    </location>
</feature>
<accession>A0A2M4DJV2</accession>
<evidence type="ECO:0000313" key="2">
    <source>
        <dbReference type="EMBL" id="MBW77817.1"/>
    </source>
</evidence>
<sequence>MDGGLVGWLCLCCWGPLHCKMEAESDRTLLKQLSQIHAKSLSAIIDVEFPRFHYAGNVCLFKFHHISVP</sequence>
<proteinExistence type="predicted"/>